<comment type="caution">
    <text evidence="2">The sequence shown here is derived from an EMBL/GenBank/DDBJ whole genome shotgun (WGS) entry which is preliminary data.</text>
</comment>
<protein>
    <submittedName>
        <fullName evidence="2">Uncharacterized protein</fullName>
    </submittedName>
</protein>
<evidence type="ECO:0000313" key="2">
    <source>
        <dbReference type="EMBL" id="RRT59046.1"/>
    </source>
</evidence>
<reference evidence="2 3" key="1">
    <citation type="journal article" date="2014" name="Agronomy (Basel)">
        <title>A Draft Genome Sequence for Ensete ventricosum, the Drought-Tolerant Tree Against Hunger.</title>
        <authorList>
            <person name="Harrison J."/>
            <person name="Moore K.A."/>
            <person name="Paszkiewicz K."/>
            <person name="Jones T."/>
            <person name="Grant M."/>
            <person name="Ambacheew D."/>
            <person name="Muzemil S."/>
            <person name="Studholme D.J."/>
        </authorList>
    </citation>
    <scope>NUCLEOTIDE SEQUENCE [LARGE SCALE GENOMIC DNA]</scope>
</reference>
<feature type="compositionally biased region" description="Basic residues" evidence="1">
    <location>
        <begin position="81"/>
        <end position="102"/>
    </location>
</feature>
<feature type="region of interest" description="Disordered" evidence="1">
    <location>
        <begin position="1"/>
        <end position="36"/>
    </location>
</feature>
<proteinExistence type="predicted"/>
<feature type="region of interest" description="Disordered" evidence="1">
    <location>
        <begin position="75"/>
        <end position="102"/>
    </location>
</feature>
<evidence type="ECO:0000256" key="1">
    <source>
        <dbReference type="SAM" id="MobiDB-lite"/>
    </source>
</evidence>
<sequence length="102" mass="11390">MRVEAARGTTGKGEATEAAREDGSGRPTMTKKRISRLRKKGGWWLEEEIKVAAGNGDRWLCATEGWSMADEEMATAGRSCGSKRVRNKARLKRGRKVRRARL</sequence>
<dbReference type="Proteomes" id="UP000287651">
    <property type="component" value="Unassembled WGS sequence"/>
</dbReference>
<organism evidence="2 3">
    <name type="scientific">Ensete ventricosum</name>
    <name type="common">Abyssinian banana</name>
    <name type="synonym">Musa ensete</name>
    <dbReference type="NCBI Taxonomy" id="4639"/>
    <lineage>
        <taxon>Eukaryota</taxon>
        <taxon>Viridiplantae</taxon>
        <taxon>Streptophyta</taxon>
        <taxon>Embryophyta</taxon>
        <taxon>Tracheophyta</taxon>
        <taxon>Spermatophyta</taxon>
        <taxon>Magnoliopsida</taxon>
        <taxon>Liliopsida</taxon>
        <taxon>Zingiberales</taxon>
        <taxon>Musaceae</taxon>
        <taxon>Ensete</taxon>
    </lineage>
</organism>
<accession>A0A426Z506</accession>
<dbReference type="AlphaFoldDB" id="A0A426Z506"/>
<dbReference type="EMBL" id="AMZH03008390">
    <property type="protein sequence ID" value="RRT59046.1"/>
    <property type="molecule type" value="Genomic_DNA"/>
</dbReference>
<gene>
    <name evidence="2" type="ORF">B296_00025046</name>
</gene>
<evidence type="ECO:0000313" key="3">
    <source>
        <dbReference type="Proteomes" id="UP000287651"/>
    </source>
</evidence>
<name>A0A426Z506_ENSVE</name>
<feature type="compositionally biased region" description="Basic and acidic residues" evidence="1">
    <location>
        <begin position="14"/>
        <end position="24"/>
    </location>
</feature>